<feature type="transmembrane region" description="Helical" evidence="7">
    <location>
        <begin position="203"/>
        <end position="228"/>
    </location>
</feature>
<keyword evidence="5 7" id="KW-1133">Transmembrane helix</keyword>
<evidence type="ECO:0000313" key="9">
    <source>
        <dbReference type="EMBL" id="CAA9581551.1"/>
    </source>
</evidence>
<feature type="transmembrane region" description="Helical" evidence="7">
    <location>
        <begin position="159"/>
        <end position="182"/>
    </location>
</feature>
<evidence type="ECO:0000256" key="7">
    <source>
        <dbReference type="RuleBase" id="RU363032"/>
    </source>
</evidence>
<feature type="transmembrane region" description="Helical" evidence="7">
    <location>
        <begin position="30"/>
        <end position="52"/>
    </location>
</feature>
<evidence type="ECO:0000259" key="8">
    <source>
        <dbReference type="PROSITE" id="PS50928"/>
    </source>
</evidence>
<dbReference type="InterPro" id="IPR050901">
    <property type="entry name" value="BP-dep_ABC_trans_perm"/>
</dbReference>
<name>A0A6J4VLG9_9BACT</name>
<organism evidence="9">
    <name type="scientific">uncultured Thermomicrobiales bacterium</name>
    <dbReference type="NCBI Taxonomy" id="1645740"/>
    <lineage>
        <taxon>Bacteria</taxon>
        <taxon>Pseudomonadati</taxon>
        <taxon>Thermomicrobiota</taxon>
        <taxon>Thermomicrobia</taxon>
        <taxon>Thermomicrobiales</taxon>
        <taxon>environmental samples</taxon>
    </lineage>
</organism>
<feature type="domain" description="ABC transmembrane type-1" evidence="8">
    <location>
        <begin position="91"/>
        <end position="285"/>
    </location>
</feature>
<dbReference type="EMBL" id="CADCWN010000242">
    <property type="protein sequence ID" value="CAA9581551.1"/>
    <property type="molecule type" value="Genomic_DNA"/>
</dbReference>
<keyword evidence="6 7" id="KW-0472">Membrane</keyword>
<protein>
    <submittedName>
        <fullName evidence="9">Maltose/maltodextrin ABC transporter, permease protein MalG</fullName>
    </submittedName>
</protein>
<comment type="subcellular location">
    <subcellularLocation>
        <location evidence="1 7">Cell membrane</location>
        <topology evidence="1 7">Multi-pass membrane protein</topology>
    </subcellularLocation>
</comment>
<dbReference type="GO" id="GO:0005886">
    <property type="term" value="C:plasma membrane"/>
    <property type="evidence" value="ECO:0007669"/>
    <property type="project" value="UniProtKB-SubCell"/>
</dbReference>
<keyword evidence="4 7" id="KW-0812">Transmembrane</keyword>
<evidence type="ECO:0000256" key="4">
    <source>
        <dbReference type="ARBA" id="ARBA00022692"/>
    </source>
</evidence>
<proteinExistence type="inferred from homology"/>
<dbReference type="InterPro" id="IPR035906">
    <property type="entry name" value="MetI-like_sf"/>
</dbReference>
<keyword evidence="3" id="KW-1003">Cell membrane</keyword>
<feature type="transmembrane region" description="Helical" evidence="7">
    <location>
        <begin position="90"/>
        <end position="114"/>
    </location>
</feature>
<dbReference type="Gene3D" id="1.10.3720.10">
    <property type="entry name" value="MetI-like"/>
    <property type="match status" value="1"/>
</dbReference>
<reference evidence="9" key="1">
    <citation type="submission" date="2020-02" db="EMBL/GenBank/DDBJ databases">
        <authorList>
            <person name="Meier V. D."/>
        </authorList>
    </citation>
    <scope>NUCLEOTIDE SEQUENCE</scope>
    <source>
        <strain evidence="9">AVDCRST_MAG18</strain>
    </source>
</reference>
<evidence type="ECO:0000256" key="5">
    <source>
        <dbReference type="ARBA" id="ARBA00022989"/>
    </source>
</evidence>
<dbReference type="PANTHER" id="PTHR32243:SF18">
    <property type="entry name" value="INNER MEMBRANE ABC TRANSPORTER PERMEASE PROTEIN YCJP"/>
    <property type="match status" value="1"/>
</dbReference>
<dbReference type="InterPro" id="IPR000515">
    <property type="entry name" value="MetI-like"/>
</dbReference>
<dbReference type="SUPFAM" id="SSF161098">
    <property type="entry name" value="MetI-like"/>
    <property type="match status" value="1"/>
</dbReference>
<accession>A0A6J4VLG9</accession>
<sequence length="300" mass="33150">MTAPANTIGTTERDAAHNAARRRSMMANRFGFYSFVTVFVIFCLAPFVWTLLTSFKGFNTLFAVPITYWPNPPSLENYQKVFALDRFRWALLNSAIVASSATFISLIIGSFCAYAIARLNFPGKNFLLALVLAIAMFPGIAIIGPLFRQFNAWGLTNNYLALILPNVTFTLPICIWTLTAFFSELPIELEESARVDGCTRMQTFYKIVAPLAAPGVFTAAILLFIHAWNEFLFARTFMSQPNRLTATVAIAQFEGADLAAQYPWGEITAASIVITLPLVVMVLLFQRRIISGLTAGAVKG</sequence>
<dbReference type="PROSITE" id="PS50928">
    <property type="entry name" value="ABC_TM1"/>
    <property type="match status" value="1"/>
</dbReference>
<evidence type="ECO:0000256" key="2">
    <source>
        <dbReference type="ARBA" id="ARBA00022448"/>
    </source>
</evidence>
<dbReference type="PANTHER" id="PTHR32243">
    <property type="entry name" value="MALTOSE TRANSPORT SYSTEM PERMEASE-RELATED"/>
    <property type="match status" value="1"/>
</dbReference>
<dbReference type="AlphaFoldDB" id="A0A6J4VLG9"/>
<feature type="transmembrane region" description="Helical" evidence="7">
    <location>
        <begin position="126"/>
        <end position="147"/>
    </location>
</feature>
<feature type="transmembrane region" description="Helical" evidence="7">
    <location>
        <begin position="267"/>
        <end position="285"/>
    </location>
</feature>
<evidence type="ECO:0000256" key="6">
    <source>
        <dbReference type="ARBA" id="ARBA00023136"/>
    </source>
</evidence>
<evidence type="ECO:0000256" key="1">
    <source>
        <dbReference type="ARBA" id="ARBA00004651"/>
    </source>
</evidence>
<evidence type="ECO:0000256" key="3">
    <source>
        <dbReference type="ARBA" id="ARBA00022475"/>
    </source>
</evidence>
<gene>
    <name evidence="9" type="ORF">AVDCRST_MAG18-3214</name>
</gene>
<dbReference type="Pfam" id="PF00528">
    <property type="entry name" value="BPD_transp_1"/>
    <property type="match status" value="1"/>
</dbReference>
<keyword evidence="2 7" id="KW-0813">Transport</keyword>
<dbReference type="GO" id="GO:0055085">
    <property type="term" value="P:transmembrane transport"/>
    <property type="evidence" value="ECO:0007669"/>
    <property type="project" value="InterPro"/>
</dbReference>
<comment type="similarity">
    <text evidence="7">Belongs to the binding-protein-dependent transport system permease family.</text>
</comment>
<dbReference type="CDD" id="cd06261">
    <property type="entry name" value="TM_PBP2"/>
    <property type="match status" value="1"/>
</dbReference>